<organism evidence="6 7">
    <name type="scientific">Shewanella mangrovi</name>
    <dbReference type="NCBI Taxonomy" id="1515746"/>
    <lineage>
        <taxon>Bacteria</taxon>
        <taxon>Pseudomonadati</taxon>
        <taxon>Pseudomonadota</taxon>
        <taxon>Gammaproteobacteria</taxon>
        <taxon>Alteromonadales</taxon>
        <taxon>Shewanellaceae</taxon>
        <taxon>Shewanella</taxon>
    </lineage>
</organism>
<evidence type="ECO:0000259" key="5">
    <source>
        <dbReference type="Pfam" id="PF01625"/>
    </source>
</evidence>
<comment type="caution">
    <text evidence="6">The sequence shown here is derived from an EMBL/GenBank/DDBJ whole genome shotgun (WGS) entry which is preliminary data.</text>
</comment>
<evidence type="ECO:0000256" key="3">
    <source>
        <dbReference type="ARBA" id="ARBA00048782"/>
    </source>
</evidence>
<feature type="domain" description="Peptide methionine sulphoxide reductase MsrA" evidence="5">
    <location>
        <begin position="4"/>
        <end position="155"/>
    </location>
</feature>
<evidence type="ECO:0000256" key="4">
    <source>
        <dbReference type="HAMAP-Rule" id="MF_01401"/>
    </source>
</evidence>
<dbReference type="PANTHER" id="PTHR43774">
    <property type="entry name" value="PEPTIDE METHIONINE SULFOXIDE REDUCTASE"/>
    <property type="match status" value="1"/>
</dbReference>
<evidence type="ECO:0000256" key="2">
    <source>
        <dbReference type="ARBA" id="ARBA00047806"/>
    </source>
</evidence>
<dbReference type="InterPro" id="IPR036509">
    <property type="entry name" value="Met_Sox_Rdtase_MsrA_sf"/>
</dbReference>
<dbReference type="EC" id="1.8.4.11" evidence="4"/>
<dbReference type="eggNOG" id="COG0225">
    <property type="taxonomic scope" value="Bacteria"/>
</dbReference>
<feature type="active site" evidence="4">
    <location>
        <position position="10"/>
    </location>
</feature>
<dbReference type="OrthoDB" id="4174719at2"/>
<comment type="catalytic activity">
    <reaction evidence="3 4">
        <text>[thioredoxin]-disulfide + L-methionine + H2O = L-methionine (S)-S-oxide + [thioredoxin]-dithiol</text>
        <dbReference type="Rhea" id="RHEA:19993"/>
        <dbReference type="Rhea" id="RHEA-COMP:10698"/>
        <dbReference type="Rhea" id="RHEA-COMP:10700"/>
        <dbReference type="ChEBI" id="CHEBI:15377"/>
        <dbReference type="ChEBI" id="CHEBI:29950"/>
        <dbReference type="ChEBI" id="CHEBI:50058"/>
        <dbReference type="ChEBI" id="CHEBI:57844"/>
        <dbReference type="ChEBI" id="CHEBI:58772"/>
        <dbReference type="EC" id="1.8.4.11"/>
    </reaction>
</comment>
<evidence type="ECO:0000313" key="6">
    <source>
        <dbReference type="EMBL" id="KFZ38456.1"/>
    </source>
</evidence>
<accession>A0A094K1E0</accession>
<dbReference type="Pfam" id="PF01625">
    <property type="entry name" value="PMSR"/>
    <property type="match status" value="1"/>
</dbReference>
<sequence length="159" mass="17966">MALATFGAGCFWGVEYFFRQVPGVLNATSGYMGGDNKATTYKEVKTGATGHAEVVQVEYDETKVSYDDLLEVFWKNHNPTSLNKQGADMGTQYRSVVFFHDKTQKAQAEASKLALMRSGKWGQRQIVTEIVPAQAFHRAEEYHQDYIQKNNLPSCHIEY</sequence>
<comment type="similarity">
    <text evidence="4">Belongs to the MsrA Met sulfoxide reductase family.</text>
</comment>
<dbReference type="NCBIfam" id="TIGR00401">
    <property type="entry name" value="msrA"/>
    <property type="match status" value="1"/>
</dbReference>
<dbReference type="AlphaFoldDB" id="A0A094K1E0"/>
<proteinExistence type="inferred from homology"/>
<dbReference type="GO" id="GO:0033744">
    <property type="term" value="F:L-methionine:thioredoxin-disulfide S-oxidoreductase activity"/>
    <property type="evidence" value="ECO:0007669"/>
    <property type="project" value="RHEA"/>
</dbReference>
<evidence type="ECO:0000256" key="1">
    <source>
        <dbReference type="ARBA" id="ARBA00023002"/>
    </source>
</evidence>
<reference evidence="6 7" key="1">
    <citation type="submission" date="2014-06" db="EMBL/GenBank/DDBJ databases">
        <title>Shewanella sp. YQH10.</title>
        <authorList>
            <person name="Liu Y."/>
            <person name="Zeng R."/>
        </authorList>
    </citation>
    <scope>NUCLEOTIDE SEQUENCE [LARGE SCALE GENOMIC DNA]</scope>
    <source>
        <strain evidence="6 7">YQH10</strain>
    </source>
</reference>
<dbReference type="EMBL" id="JPEO01000002">
    <property type="protein sequence ID" value="KFZ38456.1"/>
    <property type="molecule type" value="Genomic_DNA"/>
</dbReference>
<dbReference type="Proteomes" id="UP000029264">
    <property type="component" value="Unassembled WGS sequence"/>
</dbReference>
<dbReference type="STRING" id="1515746.HR45_03200"/>
<comment type="function">
    <text evidence="4">Has an important function as a repair enzyme for proteins that have been inactivated by oxidation. Catalyzes the reversible oxidation-reduction of methionine sulfoxide in proteins to methionine.</text>
</comment>
<comment type="catalytic activity">
    <reaction evidence="2 4">
        <text>L-methionyl-[protein] + [thioredoxin]-disulfide + H2O = L-methionyl-(S)-S-oxide-[protein] + [thioredoxin]-dithiol</text>
        <dbReference type="Rhea" id="RHEA:14217"/>
        <dbReference type="Rhea" id="RHEA-COMP:10698"/>
        <dbReference type="Rhea" id="RHEA-COMP:10700"/>
        <dbReference type="Rhea" id="RHEA-COMP:12313"/>
        <dbReference type="Rhea" id="RHEA-COMP:12315"/>
        <dbReference type="ChEBI" id="CHEBI:15377"/>
        <dbReference type="ChEBI" id="CHEBI:16044"/>
        <dbReference type="ChEBI" id="CHEBI:29950"/>
        <dbReference type="ChEBI" id="CHEBI:44120"/>
        <dbReference type="ChEBI" id="CHEBI:50058"/>
        <dbReference type="EC" id="1.8.4.11"/>
    </reaction>
</comment>
<dbReference type="SUPFAM" id="SSF55068">
    <property type="entry name" value="Peptide methionine sulfoxide reductase"/>
    <property type="match status" value="1"/>
</dbReference>
<protein>
    <recommendedName>
        <fullName evidence="4">Peptide methionine sulfoxide reductase MsrA</fullName>
        <shortName evidence="4">Protein-methionine-S-oxide reductase</shortName>
        <ecNumber evidence="4">1.8.4.11</ecNumber>
    </recommendedName>
    <alternativeName>
        <fullName evidence="4">Peptide-methionine (S)-S-oxide reductase</fullName>
        <shortName evidence="4">Peptide Met(O) reductase</shortName>
    </alternativeName>
</protein>
<keyword evidence="7" id="KW-1185">Reference proteome</keyword>
<dbReference type="PANTHER" id="PTHR43774:SF1">
    <property type="entry name" value="PEPTIDE METHIONINE SULFOXIDE REDUCTASE MSRA 2"/>
    <property type="match status" value="1"/>
</dbReference>
<evidence type="ECO:0000313" key="7">
    <source>
        <dbReference type="Proteomes" id="UP000029264"/>
    </source>
</evidence>
<name>A0A094K1E0_9GAMM</name>
<dbReference type="Gene3D" id="3.30.1060.10">
    <property type="entry name" value="Peptide methionine sulphoxide reductase MsrA"/>
    <property type="match status" value="1"/>
</dbReference>
<dbReference type="GO" id="GO:0008113">
    <property type="term" value="F:peptide-methionine (S)-S-oxide reductase activity"/>
    <property type="evidence" value="ECO:0007669"/>
    <property type="project" value="UniProtKB-UniRule"/>
</dbReference>
<gene>
    <name evidence="4" type="primary">msrA</name>
    <name evidence="6" type="ORF">HR45_03200</name>
</gene>
<keyword evidence="1 4" id="KW-0560">Oxidoreductase</keyword>
<dbReference type="HAMAP" id="MF_01401">
    <property type="entry name" value="MsrA"/>
    <property type="match status" value="1"/>
</dbReference>
<dbReference type="InterPro" id="IPR002569">
    <property type="entry name" value="Met_Sox_Rdtase_MsrA_dom"/>
</dbReference>
<dbReference type="RefSeq" id="WP_037439661.1">
    <property type="nucleotide sequence ID" value="NZ_JPEO01000002.1"/>
</dbReference>